<dbReference type="GeneID" id="119729242"/>
<keyword evidence="4" id="KW-1185">Reference proteome</keyword>
<dbReference type="InterPro" id="IPR043472">
    <property type="entry name" value="Macro_dom-like"/>
</dbReference>
<dbReference type="AlphaFoldDB" id="A0A914A1Q2"/>
<feature type="compositionally biased region" description="Basic and acidic residues" evidence="1">
    <location>
        <begin position="83"/>
        <end position="103"/>
    </location>
</feature>
<proteinExistence type="predicted"/>
<evidence type="ECO:0000313" key="4">
    <source>
        <dbReference type="Proteomes" id="UP000887568"/>
    </source>
</evidence>
<dbReference type="RefSeq" id="XP_038057757.1">
    <property type="nucleotide sequence ID" value="XM_038201829.1"/>
</dbReference>
<dbReference type="Proteomes" id="UP000887568">
    <property type="component" value="Unplaced"/>
</dbReference>
<protein>
    <recommendedName>
        <fullName evidence="2">Macro domain-containing protein</fullName>
    </recommendedName>
</protein>
<dbReference type="InterPro" id="IPR002589">
    <property type="entry name" value="Macro_dom"/>
</dbReference>
<dbReference type="InterPro" id="IPR050892">
    <property type="entry name" value="ADP-ribose_metab_enzymes"/>
</dbReference>
<dbReference type="PANTHER" id="PTHR12521:SF0">
    <property type="entry name" value="ADP-RIBOSE GLYCOHYDROLASE OARD1"/>
    <property type="match status" value="1"/>
</dbReference>
<dbReference type="SUPFAM" id="SSF52949">
    <property type="entry name" value="Macro domain-like"/>
    <property type="match status" value="1"/>
</dbReference>
<evidence type="ECO:0000259" key="2">
    <source>
        <dbReference type="PROSITE" id="PS51154"/>
    </source>
</evidence>
<accession>A0A914A1Q2</accession>
<dbReference type="OrthoDB" id="2155246at2759"/>
<dbReference type="CTD" id="221443"/>
<dbReference type="GO" id="GO:0140291">
    <property type="term" value="P:peptidyl-glutamate ADP-deribosylation"/>
    <property type="evidence" value="ECO:0007669"/>
    <property type="project" value="TreeGrafter"/>
</dbReference>
<feature type="compositionally biased region" description="Acidic residues" evidence="1">
    <location>
        <begin position="104"/>
        <end position="115"/>
    </location>
</feature>
<dbReference type="PANTHER" id="PTHR12521">
    <property type="entry name" value="PROTEIN C6ORF130"/>
    <property type="match status" value="1"/>
</dbReference>
<dbReference type="Gene3D" id="3.40.220.10">
    <property type="entry name" value="Leucine Aminopeptidase, subunit E, domain 1"/>
    <property type="match status" value="1"/>
</dbReference>
<evidence type="ECO:0000313" key="3">
    <source>
        <dbReference type="EnsemblMetazoa" id="XP_038057757.1"/>
    </source>
</evidence>
<feature type="region of interest" description="Disordered" evidence="1">
    <location>
        <begin position="76"/>
        <end position="131"/>
    </location>
</feature>
<sequence length="271" mass="30362">MTDGVQRGLVFYSTILFCPPAKRTCHRFLNADYLCECDSSLQGKVMSMYRILPQKPPTVRNGFIYIDMDRYVTVTKRSKGTSKSKDSAEGRQDAVKKVRRDGNKDDEDDNGEGEEVGERSDGEGASGTKGFEMKETRGDLFGCSDEECLAHCISEDVRMGKGIAKIFKEKYGGVKELMNQGVKPGGVAVLKRGNRFIYYLVTKEKYWNKPTYDSLARSLRAMAEHCVRNNVQSVSMPRIGCGLDGLRWDRVAAVIRDTLGRTDITVTVYTL</sequence>
<organism evidence="3 4">
    <name type="scientific">Patiria miniata</name>
    <name type="common">Bat star</name>
    <name type="synonym">Asterina miniata</name>
    <dbReference type="NCBI Taxonomy" id="46514"/>
    <lineage>
        <taxon>Eukaryota</taxon>
        <taxon>Metazoa</taxon>
        <taxon>Echinodermata</taxon>
        <taxon>Eleutherozoa</taxon>
        <taxon>Asterozoa</taxon>
        <taxon>Asteroidea</taxon>
        <taxon>Valvatacea</taxon>
        <taxon>Valvatida</taxon>
        <taxon>Asterinidae</taxon>
        <taxon>Patiria</taxon>
    </lineage>
</organism>
<dbReference type="EnsemblMetazoa" id="XM_038201829.1">
    <property type="protein sequence ID" value="XP_038057757.1"/>
    <property type="gene ID" value="LOC119729242"/>
</dbReference>
<dbReference type="CDD" id="cd02901">
    <property type="entry name" value="Macro_Poa1p-like"/>
    <property type="match status" value="1"/>
</dbReference>
<feature type="domain" description="Macro" evidence="2">
    <location>
        <begin position="120"/>
        <end position="271"/>
    </location>
</feature>
<evidence type="ECO:0000256" key="1">
    <source>
        <dbReference type="SAM" id="MobiDB-lite"/>
    </source>
</evidence>
<reference evidence="3" key="1">
    <citation type="submission" date="2022-11" db="UniProtKB">
        <authorList>
            <consortium name="EnsemblMetazoa"/>
        </authorList>
    </citation>
    <scope>IDENTIFICATION</scope>
</reference>
<dbReference type="PROSITE" id="PS51154">
    <property type="entry name" value="MACRO"/>
    <property type="match status" value="1"/>
</dbReference>
<dbReference type="SMART" id="SM00506">
    <property type="entry name" value="A1pp"/>
    <property type="match status" value="1"/>
</dbReference>
<dbReference type="Pfam" id="PF01661">
    <property type="entry name" value="Macro"/>
    <property type="match status" value="1"/>
</dbReference>
<name>A0A914A1Q2_PATMI</name>